<evidence type="ECO:0000256" key="1">
    <source>
        <dbReference type="SAM" id="MobiDB-lite"/>
    </source>
</evidence>
<comment type="caution">
    <text evidence="2">The sequence shown here is derived from an EMBL/GenBank/DDBJ whole genome shotgun (WGS) entry which is preliminary data.</text>
</comment>
<feature type="region of interest" description="Disordered" evidence="1">
    <location>
        <begin position="1"/>
        <end position="34"/>
    </location>
</feature>
<accession>A0ABU0E6Z5</accession>
<protein>
    <submittedName>
        <fullName evidence="2">Uncharacterized protein</fullName>
    </submittedName>
</protein>
<organism evidence="2 3">
    <name type="scientific">Breznakia pachnodae</name>
    <dbReference type="NCBI Taxonomy" id="265178"/>
    <lineage>
        <taxon>Bacteria</taxon>
        <taxon>Bacillati</taxon>
        <taxon>Bacillota</taxon>
        <taxon>Erysipelotrichia</taxon>
        <taxon>Erysipelotrichales</taxon>
        <taxon>Erysipelotrichaceae</taxon>
        <taxon>Breznakia</taxon>
    </lineage>
</organism>
<name>A0ABU0E6Z5_9FIRM</name>
<keyword evidence="3" id="KW-1185">Reference proteome</keyword>
<gene>
    <name evidence="2" type="ORF">J2S15_003334</name>
</gene>
<dbReference type="EMBL" id="JAUSUR010000007">
    <property type="protein sequence ID" value="MDQ0362580.1"/>
    <property type="molecule type" value="Genomic_DNA"/>
</dbReference>
<reference evidence="2 3" key="1">
    <citation type="submission" date="2023-07" db="EMBL/GenBank/DDBJ databases">
        <title>Genomic Encyclopedia of Type Strains, Phase IV (KMG-IV): sequencing the most valuable type-strain genomes for metagenomic binning, comparative biology and taxonomic classification.</title>
        <authorList>
            <person name="Goeker M."/>
        </authorList>
    </citation>
    <scope>NUCLEOTIDE SEQUENCE [LARGE SCALE GENOMIC DNA]</scope>
    <source>
        <strain evidence="2 3">DSM 16784</strain>
    </source>
</reference>
<dbReference type="Proteomes" id="UP001230220">
    <property type="component" value="Unassembled WGS sequence"/>
</dbReference>
<evidence type="ECO:0000313" key="2">
    <source>
        <dbReference type="EMBL" id="MDQ0362580.1"/>
    </source>
</evidence>
<feature type="compositionally biased region" description="Low complexity" evidence="1">
    <location>
        <begin position="1"/>
        <end position="15"/>
    </location>
</feature>
<sequence length="34" mass="3623">MEKGSSPLGPTTTSSVNEDLHMKNKGVIGNDKSY</sequence>
<proteinExistence type="predicted"/>
<evidence type="ECO:0000313" key="3">
    <source>
        <dbReference type="Proteomes" id="UP001230220"/>
    </source>
</evidence>